<feature type="domain" description="Type VI lipase adapter protein Tla3 C-terminal" evidence="3">
    <location>
        <begin position="380"/>
        <end position="513"/>
    </location>
</feature>
<dbReference type="RefSeq" id="WP_310841124.1">
    <property type="nucleotide sequence ID" value="NZ_JAVLSJ010000012.1"/>
</dbReference>
<evidence type="ECO:0000313" key="5">
    <source>
        <dbReference type="Proteomes" id="UP001246576"/>
    </source>
</evidence>
<evidence type="ECO:0000259" key="2">
    <source>
        <dbReference type="Pfam" id="PF11394"/>
    </source>
</evidence>
<keyword evidence="1" id="KW-0812">Transmembrane</keyword>
<dbReference type="InterPro" id="IPR021531">
    <property type="entry name" value="Tla3_N"/>
</dbReference>
<keyword evidence="1" id="KW-0472">Membrane</keyword>
<dbReference type="Pfam" id="PF20995">
    <property type="entry name" value="Tla3_C"/>
    <property type="match status" value="1"/>
</dbReference>
<dbReference type="Pfam" id="PF11394">
    <property type="entry name" value="Tla3_N"/>
    <property type="match status" value="1"/>
</dbReference>
<proteinExistence type="predicted"/>
<dbReference type="Proteomes" id="UP001246576">
    <property type="component" value="Unassembled WGS sequence"/>
</dbReference>
<keyword evidence="5" id="KW-1185">Reference proteome</keyword>
<feature type="domain" description="Type VI lipase adapter protein Tla3 N-terminal" evidence="2">
    <location>
        <begin position="83"/>
        <end position="246"/>
    </location>
</feature>
<dbReference type="EMBL" id="JAVLSJ010000012">
    <property type="protein sequence ID" value="MDR9850783.1"/>
    <property type="molecule type" value="Genomic_DNA"/>
</dbReference>
<reference evidence="4" key="1">
    <citation type="submission" date="2023-09" db="EMBL/GenBank/DDBJ databases">
        <title>Description of first Herbaspirillum huttiense subsp. nephrolepsisexaltata and Herbaspirillum huttiense subsp. lycopersicon.</title>
        <authorList>
            <person name="Poudel M."/>
            <person name="Sharma A."/>
            <person name="Goss E."/>
            <person name="Tapia J.H."/>
            <person name="Harmon C.M."/>
            <person name="Jones J.B."/>
        </authorList>
    </citation>
    <scope>NUCLEOTIDE SEQUENCE</scope>
    <source>
        <strain evidence="4">SE1</strain>
    </source>
</reference>
<comment type="caution">
    <text evidence="4">The sequence shown here is derived from an EMBL/GenBank/DDBJ whole genome shotgun (WGS) entry which is preliminary data.</text>
</comment>
<dbReference type="InterPro" id="IPR048303">
    <property type="entry name" value="Tla3_C"/>
</dbReference>
<gene>
    <name evidence="4" type="ORF">RI048_21300</name>
</gene>
<evidence type="ECO:0000259" key="3">
    <source>
        <dbReference type="Pfam" id="PF20995"/>
    </source>
</evidence>
<evidence type="ECO:0000313" key="4">
    <source>
        <dbReference type="EMBL" id="MDR9850783.1"/>
    </source>
</evidence>
<name>A0ABU2ERI3_9BURK</name>
<organism evidence="4 5">
    <name type="scientific">Herbaspirillum huttiense subsp. lycopersici</name>
    <dbReference type="NCBI Taxonomy" id="3074428"/>
    <lineage>
        <taxon>Bacteria</taxon>
        <taxon>Pseudomonadati</taxon>
        <taxon>Pseudomonadota</taxon>
        <taxon>Betaproteobacteria</taxon>
        <taxon>Burkholderiales</taxon>
        <taxon>Oxalobacteraceae</taxon>
        <taxon>Herbaspirillum</taxon>
    </lineage>
</organism>
<keyword evidence="1" id="KW-1133">Transmembrane helix</keyword>
<accession>A0ABU2ERI3</accession>
<protein>
    <submittedName>
        <fullName evidence="4">DUF2875 family protein</fullName>
    </submittedName>
</protein>
<evidence type="ECO:0000256" key="1">
    <source>
        <dbReference type="SAM" id="Phobius"/>
    </source>
</evidence>
<sequence length="533" mass="58425">MNVNYQQWQTTGQETMDMGSSIRNGVLAAIGVAVLAYAGSWALKHRSSNGTLDVASKEQSAPAATESHLSESQAMLAQSGKKFVLEVRGMGLAVAKKSDEEIWEAIEEKADNHASYLSQNPEDYTNSADQRLSDLGVATGLSFREAAGRAVDQWPLPVIIWYPPKSKQTSRPAGDLAGLRQQAGLGVTLLLWQEDANTYDGAAMIEKLFSFFDTHPDVPAALIFSADGSMMRSLMQTPGNVDTPEVGHVIPAMPDSVAAFLVTRSDRVDKLIRPYAVQQRSNVNKNDTELDIVKLWNFYWKKTEDRSPDGFNTRYIKEEKEAGVGSPAMSLMSASWWQAQLPELWKTINNQGPGEFKPTPYIPVRWTNWQLKQYDNAPLLGYLHRPVDVKLTDEKGQPLKTALQAEALKSAWEAAVSTLRENTEPKRVFYDTAGNKQWVIPLNQALMQIGASAPHPDEVKEGYDIGGRVGNTGISSPLVQIGLGLIASYHQGGASATVNRRPNGIASIIMVSPPDDAVKAAWAKNNGNRSPFE</sequence>
<feature type="transmembrane region" description="Helical" evidence="1">
    <location>
        <begin position="25"/>
        <end position="43"/>
    </location>
</feature>